<evidence type="ECO:0000256" key="5">
    <source>
        <dbReference type="ARBA" id="ARBA00022553"/>
    </source>
</evidence>
<feature type="domain" description="PAS" evidence="15">
    <location>
        <begin position="135"/>
        <end position="206"/>
    </location>
</feature>
<dbReference type="Pfam" id="PF02518">
    <property type="entry name" value="HATPase_c"/>
    <property type="match status" value="1"/>
</dbReference>
<dbReference type="FunFam" id="3.30.565.10:FF:000023">
    <property type="entry name" value="PAS domain-containing sensor histidine kinase"/>
    <property type="match status" value="1"/>
</dbReference>
<evidence type="ECO:0000313" key="17">
    <source>
        <dbReference type="EMBL" id="RUT02369.1"/>
    </source>
</evidence>
<feature type="domain" description="PAS" evidence="15">
    <location>
        <begin position="420"/>
        <end position="466"/>
    </location>
</feature>
<evidence type="ECO:0000259" key="15">
    <source>
        <dbReference type="PROSITE" id="PS50112"/>
    </source>
</evidence>
<dbReference type="CDD" id="cd16922">
    <property type="entry name" value="HATPase_EvgS-ArcB-TorS-like"/>
    <property type="match status" value="1"/>
</dbReference>
<gene>
    <name evidence="17" type="ORF">DSM106972_058470</name>
</gene>
<dbReference type="InterPro" id="IPR003661">
    <property type="entry name" value="HisK_dim/P_dom"/>
</dbReference>
<dbReference type="Gene3D" id="3.30.565.10">
    <property type="entry name" value="Histidine kinase-like ATPase, C-terminal domain"/>
    <property type="match status" value="1"/>
</dbReference>
<dbReference type="Proteomes" id="UP000271624">
    <property type="component" value="Unassembled WGS sequence"/>
</dbReference>
<evidence type="ECO:0000256" key="2">
    <source>
        <dbReference type="ARBA" id="ARBA00004236"/>
    </source>
</evidence>
<dbReference type="InterPro" id="IPR036890">
    <property type="entry name" value="HATPase_C_sf"/>
</dbReference>
<dbReference type="InterPro" id="IPR001789">
    <property type="entry name" value="Sig_transdc_resp-reg_receiver"/>
</dbReference>
<dbReference type="EC" id="2.7.13.3" evidence="3"/>
<comment type="catalytic activity">
    <reaction evidence="1">
        <text>ATP + protein L-histidine = ADP + protein N-phospho-L-histidine.</text>
        <dbReference type="EC" id="2.7.13.3"/>
    </reaction>
</comment>
<feature type="domain" description="PAC" evidence="16">
    <location>
        <begin position="619"/>
        <end position="671"/>
    </location>
</feature>
<dbReference type="SMART" id="SM00388">
    <property type="entry name" value="HisKA"/>
    <property type="match status" value="1"/>
</dbReference>
<dbReference type="PRINTS" id="PR00344">
    <property type="entry name" value="BCTRLSENSOR"/>
</dbReference>
<dbReference type="PROSITE" id="PS50112">
    <property type="entry name" value="PAS"/>
    <property type="match status" value="3"/>
</dbReference>
<keyword evidence="4" id="KW-1003">Cell membrane</keyword>
<dbReference type="InterPro" id="IPR013656">
    <property type="entry name" value="PAS_4"/>
</dbReference>
<organism evidence="17 18">
    <name type="scientific">Dulcicalothrix desertica PCC 7102</name>
    <dbReference type="NCBI Taxonomy" id="232991"/>
    <lineage>
        <taxon>Bacteria</taxon>
        <taxon>Bacillati</taxon>
        <taxon>Cyanobacteriota</taxon>
        <taxon>Cyanophyceae</taxon>
        <taxon>Nostocales</taxon>
        <taxon>Calotrichaceae</taxon>
        <taxon>Dulcicalothrix</taxon>
    </lineage>
</organism>
<comment type="caution">
    <text evidence="17">The sequence shown here is derived from an EMBL/GenBank/DDBJ whole genome shotgun (WGS) entry which is preliminary data.</text>
</comment>
<evidence type="ECO:0000256" key="9">
    <source>
        <dbReference type="ARBA" id="ARBA00022840"/>
    </source>
</evidence>
<dbReference type="InterPro" id="IPR035965">
    <property type="entry name" value="PAS-like_dom_sf"/>
</dbReference>
<reference evidence="17" key="1">
    <citation type="submission" date="2018-12" db="EMBL/GenBank/DDBJ databases">
        <authorList>
            <person name="Will S."/>
            <person name="Neumann-Schaal M."/>
            <person name="Henke P."/>
        </authorList>
    </citation>
    <scope>NUCLEOTIDE SEQUENCE</scope>
    <source>
        <strain evidence="17">PCC 7102</strain>
    </source>
</reference>
<keyword evidence="6" id="KW-0808">Transferase</keyword>
<dbReference type="CDD" id="cd17580">
    <property type="entry name" value="REC_2_DhkD-like"/>
    <property type="match status" value="1"/>
</dbReference>
<evidence type="ECO:0000256" key="8">
    <source>
        <dbReference type="ARBA" id="ARBA00022777"/>
    </source>
</evidence>
<dbReference type="Pfam" id="PF01590">
    <property type="entry name" value="GAF"/>
    <property type="match status" value="2"/>
</dbReference>
<evidence type="ECO:0000256" key="1">
    <source>
        <dbReference type="ARBA" id="ARBA00000085"/>
    </source>
</evidence>
<evidence type="ECO:0000256" key="3">
    <source>
        <dbReference type="ARBA" id="ARBA00012438"/>
    </source>
</evidence>
<evidence type="ECO:0000256" key="11">
    <source>
        <dbReference type="ARBA" id="ARBA00023136"/>
    </source>
</evidence>
<dbReference type="Gene3D" id="1.10.287.130">
    <property type="match status" value="1"/>
</dbReference>
<dbReference type="SUPFAM" id="SSF55874">
    <property type="entry name" value="ATPase domain of HSP90 chaperone/DNA topoisomerase II/histidine kinase"/>
    <property type="match status" value="1"/>
</dbReference>
<evidence type="ECO:0000313" key="18">
    <source>
        <dbReference type="Proteomes" id="UP000271624"/>
    </source>
</evidence>
<dbReference type="Gene3D" id="3.30.450.20">
    <property type="entry name" value="PAS domain"/>
    <property type="match status" value="3"/>
</dbReference>
<dbReference type="CDD" id="cd00156">
    <property type="entry name" value="REC"/>
    <property type="match status" value="1"/>
</dbReference>
<dbReference type="SMART" id="SM00091">
    <property type="entry name" value="PAS"/>
    <property type="match status" value="3"/>
</dbReference>
<feature type="modified residue" description="4-aspartylphosphate" evidence="12">
    <location>
        <position position="55"/>
    </location>
</feature>
<dbReference type="GO" id="GO:0005886">
    <property type="term" value="C:plasma membrane"/>
    <property type="evidence" value="ECO:0007669"/>
    <property type="project" value="UniProtKB-SubCell"/>
</dbReference>
<feature type="domain" description="Response regulatory" evidence="14">
    <location>
        <begin position="1092"/>
        <end position="1210"/>
    </location>
</feature>
<dbReference type="SMART" id="SM00065">
    <property type="entry name" value="GAF"/>
    <property type="match status" value="2"/>
</dbReference>
<dbReference type="CDD" id="cd00082">
    <property type="entry name" value="HisKA"/>
    <property type="match status" value="1"/>
</dbReference>
<keyword evidence="10" id="KW-0902">Two-component regulatory system</keyword>
<dbReference type="SMART" id="SM00448">
    <property type="entry name" value="REC"/>
    <property type="match status" value="2"/>
</dbReference>
<name>A0A3S1CFB1_9CYAN</name>
<proteinExistence type="predicted"/>
<evidence type="ECO:0000256" key="7">
    <source>
        <dbReference type="ARBA" id="ARBA00022741"/>
    </source>
</evidence>
<dbReference type="SUPFAM" id="SSF55785">
    <property type="entry name" value="PYP-like sensor domain (PAS domain)"/>
    <property type="match status" value="3"/>
</dbReference>
<dbReference type="SUPFAM" id="SSF55781">
    <property type="entry name" value="GAF domain-like"/>
    <property type="match status" value="2"/>
</dbReference>
<keyword evidence="9" id="KW-0067">ATP-binding</keyword>
<dbReference type="InterPro" id="IPR003594">
    <property type="entry name" value="HATPase_dom"/>
</dbReference>
<dbReference type="SUPFAM" id="SSF47384">
    <property type="entry name" value="Homodimeric domain of signal transducing histidine kinase"/>
    <property type="match status" value="1"/>
</dbReference>
<dbReference type="RefSeq" id="WP_127084102.1">
    <property type="nucleotide sequence ID" value="NZ_RSCL01000016.1"/>
</dbReference>
<sequence>MTLRFLLLDDNQEDALVIKATLRSGAIDCELVRVESLEEFSTALYGNKFDLILADNIVPAFEALSIARNKIPEVPFIFVSSNLDEKLEIEALESGATDYVLKQRLGRLAPIIQRALSSSERRSKPEPSLVAPHEHEARLRAVAANLPNAAVFIVDNNLRYLLAEGQALLGAGFISDDLVGKTLYSVLDPTLATHYEPYFRQALGGEPFSLEHYSHGRYYISHGTPLYNEQGNIDSVLVVSYDNTVRKQTELNIEFLATVSQNLVRATTVEEIVQTIGEQLNRYLNISICVFTEINEEAQLAVNNYDWHQNDTPSLVGVYSIPEFVTDEFLQAAKAGQPIVVRDVNNDPRVVDASRFAALKIGAELNIPIIKDGEWKFSLSVFHQTPYDWRLSEIELMQELANRVWFKLERARAEEALRESEKQSRNILESINDGFLALDENWLFTYINKAGEIILERASSDLIGKNFWEEYPGLDGSEFEQVYRRAASECVAGSLTAYYPDHKRWYEVHSYPAANGITIYFRNVTDKIQAENALRESLSALRQSESRFRLMVESAKEYAIFTLSLDGIVTTWNSGAERLLGYQEAEIIGCNNRIIFTPEDNEHGQSEREMQLAQTEGRAENERWHVKKDGSRFWASGLIMPLLSEAGNTQGFVKILQDKTAQREADRRLQLLYETTRDLLATPQPMQLMSNLFNKLSAQLELDFYYHYMVEKKDNQLMLHLKNYEGISEQAAQSIEWIQFGEYLCGMVAQERRQIVFDQAQISTHPNAQLVYSLGITAYAAQPLIVHGRLLGTLSFASRTRTNFTSEEMDLLQSTCEQIAIAIERANLITSIQQQAEQLQQANRIKDEFLAVLSHELRSPLNPILGWSKLMQTGKLDAAKMAQGLTVIERNAKLQSELIEDLLDVSRIIQGKLALNIASVDLAPTIQAAMETVQLAAQVKSIQITANLEPNVGQVSGDANRLQQIIWNLLSNAVKFTNVGGQVDIQLKQNNNTAQIIVKDNGIGIKPDFLPCVFDYFRQEDGATTRKFGGLGLGLAIVRHLVELHGGTVCAESLGEGHGATFTVTLPLIQNPSPTNSDSNPSDPSLNLDGIKVLVVDDDTDTREFIVFMLDMYGASVTAAGSGAEALIIFSQDIPDILVSDIGMPDMDGYMLMQQIRALPKEQGGLLPAIALTAFAGEINIIQALKAGFQKHISKPIEPETLVTAITEIL</sequence>
<dbReference type="AlphaFoldDB" id="A0A3S1CFB1"/>
<feature type="modified residue" description="4-aspartylphosphate" evidence="12">
    <location>
        <position position="1141"/>
    </location>
</feature>
<dbReference type="InterPro" id="IPR011006">
    <property type="entry name" value="CheY-like_superfamily"/>
</dbReference>
<dbReference type="InterPro" id="IPR003018">
    <property type="entry name" value="GAF"/>
</dbReference>
<dbReference type="Pfam" id="PF13426">
    <property type="entry name" value="PAS_9"/>
    <property type="match status" value="1"/>
</dbReference>
<evidence type="ECO:0000256" key="10">
    <source>
        <dbReference type="ARBA" id="ARBA00023012"/>
    </source>
</evidence>
<keyword evidence="18" id="KW-1185">Reference proteome</keyword>
<evidence type="ECO:0000256" key="4">
    <source>
        <dbReference type="ARBA" id="ARBA00022475"/>
    </source>
</evidence>
<feature type="domain" description="PAS" evidence="15">
    <location>
        <begin position="544"/>
        <end position="617"/>
    </location>
</feature>
<dbReference type="CDD" id="cd00130">
    <property type="entry name" value="PAS"/>
    <property type="match status" value="3"/>
</dbReference>
<feature type="domain" description="Response regulatory" evidence="14">
    <location>
        <begin position="4"/>
        <end position="117"/>
    </location>
</feature>
<dbReference type="SMART" id="SM00387">
    <property type="entry name" value="HATPase_c"/>
    <property type="match status" value="1"/>
</dbReference>
<evidence type="ECO:0000259" key="14">
    <source>
        <dbReference type="PROSITE" id="PS50110"/>
    </source>
</evidence>
<dbReference type="InterPro" id="IPR000014">
    <property type="entry name" value="PAS"/>
</dbReference>
<protein>
    <recommendedName>
        <fullName evidence="3">histidine kinase</fullName>
        <ecNumber evidence="3">2.7.13.3</ecNumber>
    </recommendedName>
</protein>
<dbReference type="NCBIfam" id="TIGR00229">
    <property type="entry name" value="sensory_box"/>
    <property type="match status" value="2"/>
</dbReference>
<evidence type="ECO:0000259" key="16">
    <source>
        <dbReference type="PROSITE" id="PS50113"/>
    </source>
</evidence>
<dbReference type="InterPro" id="IPR036097">
    <property type="entry name" value="HisK_dim/P_sf"/>
</dbReference>
<dbReference type="PANTHER" id="PTHR43547">
    <property type="entry name" value="TWO-COMPONENT HISTIDINE KINASE"/>
    <property type="match status" value="1"/>
</dbReference>
<keyword evidence="5 12" id="KW-0597">Phosphoprotein</keyword>
<evidence type="ECO:0000259" key="13">
    <source>
        <dbReference type="PROSITE" id="PS50109"/>
    </source>
</evidence>
<dbReference type="Pfam" id="PF00512">
    <property type="entry name" value="HisKA"/>
    <property type="match status" value="1"/>
</dbReference>
<keyword evidence="11" id="KW-0472">Membrane</keyword>
<evidence type="ECO:0000256" key="12">
    <source>
        <dbReference type="PROSITE-ProRule" id="PRU00169"/>
    </source>
</evidence>
<dbReference type="PANTHER" id="PTHR43547:SF2">
    <property type="entry name" value="HYBRID SIGNAL TRANSDUCTION HISTIDINE KINASE C"/>
    <property type="match status" value="1"/>
</dbReference>
<dbReference type="InterPro" id="IPR000700">
    <property type="entry name" value="PAS-assoc_C"/>
</dbReference>
<dbReference type="Pfam" id="PF08448">
    <property type="entry name" value="PAS_4"/>
    <property type="match status" value="2"/>
</dbReference>
<dbReference type="PROSITE" id="PS50109">
    <property type="entry name" value="HIS_KIN"/>
    <property type="match status" value="1"/>
</dbReference>
<dbReference type="GO" id="GO:0005524">
    <property type="term" value="F:ATP binding"/>
    <property type="evidence" value="ECO:0007669"/>
    <property type="project" value="UniProtKB-KW"/>
</dbReference>
<dbReference type="InterPro" id="IPR005467">
    <property type="entry name" value="His_kinase_dom"/>
</dbReference>
<dbReference type="InterPro" id="IPR029016">
    <property type="entry name" value="GAF-like_dom_sf"/>
</dbReference>
<evidence type="ECO:0000256" key="6">
    <source>
        <dbReference type="ARBA" id="ARBA00022679"/>
    </source>
</evidence>
<accession>A0A3S1CFB1</accession>
<dbReference type="SUPFAM" id="SSF52172">
    <property type="entry name" value="CheY-like"/>
    <property type="match status" value="2"/>
</dbReference>
<keyword evidence="8" id="KW-0418">Kinase</keyword>
<comment type="subcellular location">
    <subcellularLocation>
        <location evidence="2">Cell membrane</location>
    </subcellularLocation>
</comment>
<feature type="domain" description="Histidine kinase" evidence="13">
    <location>
        <begin position="852"/>
        <end position="1070"/>
    </location>
</feature>
<reference evidence="17" key="2">
    <citation type="journal article" date="2019" name="Genome Biol. Evol.">
        <title>Day and night: Metabolic profiles and evolutionary relationships of six axenic non-marine cyanobacteria.</title>
        <authorList>
            <person name="Will S.E."/>
            <person name="Henke P."/>
            <person name="Boedeker C."/>
            <person name="Huang S."/>
            <person name="Brinkmann H."/>
            <person name="Rohde M."/>
            <person name="Jarek M."/>
            <person name="Friedl T."/>
            <person name="Seufert S."/>
            <person name="Schumacher M."/>
            <person name="Overmann J."/>
            <person name="Neumann-Schaal M."/>
            <person name="Petersen J."/>
        </authorList>
    </citation>
    <scope>NUCLEOTIDE SEQUENCE [LARGE SCALE GENOMIC DNA]</scope>
    <source>
        <strain evidence="17">PCC 7102</strain>
    </source>
</reference>
<dbReference type="Pfam" id="PF00072">
    <property type="entry name" value="Response_reg"/>
    <property type="match status" value="1"/>
</dbReference>
<dbReference type="Gene3D" id="3.30.450.40">
    <property type="match status" value="2"/>
</dbReference>
<dbReference type="EMBL" id="RSCL01000016">
    <property type="protein sequence ID" value="RUT02369.1"/>
    <property type="molecule type" value="Genomic_DNA"/>
</dbReference>
<dbReference type="PROSITE" id="PS50110">
    <property type="entry name" value="RESPONSE_REGULATORY"/>
    <property type="match status" value="2"/>
</dbReference>
<dbReference type="InterPro" id="IPR004358">
    <property type="entry name" value="Sig_transdc_His_kin-like_C"/>
</dbReference>
<keyword evidence="7" id="KW-0547">Nucleotide-binding</keyword>
<dbReference type="Gene3D" id="3.40.50.2300">
    <property type="match status" value="2"/>
</dbReference>
<dbReference type="GO" id="GO:0000155">
    <property type="term" value="F:phosphorelay sensor kinase activity"/>
    <property type="evidence" value="ECO:0007669"/>
    <property type="project" value="InterPro"/>
</dbReference>
<dbReference type="PROSITE" id="PS50113">
    <property type="entry name" value="PAC"/>
    <property type="match status" value="1"/>
</dbReference>